<reference evidence="3 4" key="1">
    <citation type="submission" date="2018-12" db="EMBL/GenBank/DDBJ databases">
        <title>The genome sequences of Variovorax guangxiensis DSM 27352.</title>
        <authorList>
            <person name="Gao J."/>
            <person name="Sun J."/>
        </authorList>
    </citation>
    <scope>NUCLEOTIDE SEQUENCE [LARGE SCALE GENOMIC DNA]</scope>
    <source>
        <strain evidence="3 4">DSM 27352</strain>
    </source>
</reference>
<comment type="caution">
    <text evidence="3">The sequence shown here is derived from an EMBL/GenBank/DDBJ whole genome shotgun (WGS) entry which is preliminary data.</text>
</comment>
<sequence length="332" mass="34159">MKDIEQFIQTHADANGNVSDADMAKLLTGGHQGDTAAGQPADTGVPAAGSDANNAPDDAAGKPASTPAPEPAKTPEAAPPPAGEATPVILAKDGVHTIGYEKLVEAREAERAAKAEADQLRAQMAELLAKAPATPAAAAPATPSAEPAGSIFGDYSDEAIKKGLQILAAEAAGKSKSEMAAELEPLKEHMAAQAAEAHFRTITAKHPDVGSIVESTEFNRWVDAQPSFVRDAYKVVLEKGTATQVVEMLDTYRTANPAKPAAAPAVDVSKQVDAVIAKAQAKPPSSLSDIPAGSAAHHDEAGAIAEMSTNDLMTKFAGKTPAEIEAMVRRLV</sequence>
<feature type="coiled-coil region" evidence="1">
    <location>
        <begin position="103"/>
        <end position="130"/>
    </location>
</feature>
<evidence type="ECO:0000256" key="2">
    <source>
        <dbReference type="SAM" id="MobiDB-lite"/>
    </source>
</evidence>
<gene>
    <name evidence="3" type="ORF">EJP67_16595</name>
</gene>
<feature type="region of interest" description="Disordered" evidence="2">
    <location>
        <begin position="23"/>
        <end position="86"/>
    </location>
</feature>
<evidence type="ECO:0000313" key="3">
    <source>
        <dbReference type="EMBL" id="RUR68682.1"/>
    </source>
</evidence>
<evidence type="ECO:0000256" key="1">
    <source>
        <dbReference type="SAM" id="Coils"/>
    </source>
</evidence>
<protein>
    <submittedName>
        <fullName evidence="3">Uncharacterized protein</fullName>
    </submittedName>
</protein>
<accession>A0A433MLQ2</accession>
<proteinExistence type="predicted"/>
<keyword evidence="1" id="KW-0175">Coiled coil</keyword>
<dbReference type="EMBL" id="RXFT01000006">
    <property type="protein sequence ID" value="RUR68682.1"/>
    <property type="molecule type" value="Genomic_DNA"/>
</dbReference>
<evidence type="ECO:0000313" key="4">
    <source>
        <dbReference type="Proteomes" id="UP000281118"/>
    </source>
</evidence>
<name>A0A433MLQ2_9BURK</name>
<organism evidence="3 4">
    <name type="scientific">Variovorax guangxiensis</name>
    <dbReference type="NCBI Taxonomy" id="1775474"/>
    <lineage>
        <taxon>Bacteria</taxon>
        <taxon>Pseudomonadati</taxon>
        <taxon>Pseudomonadota</taxon>
        <taxon>Betaproteobacteria</taxon>
        <taxon>Burkholderiales</taxon>
        <taxon>Comamonadaceae</taxon>
        <taxon>Variovorax</taxon>
    </lineage>
</organism>
<dbReference type="OrthoDB" id="6679509at2"/>
<feature type="compositionally biased region" description="Pro residues" evidence="2">
    <location>
        <begin position="66"/>
        <end position="82"/>
    </location>
</feature>
<dbReference type="AlphaFoldDB" id="A0A433MLQ2"/>
<dbReference type="RefSeq" id="WP_126022817.1">
    <property type="nucleotide sequence ID" value="NZ_RXFT01000006.1"/>
</dbReference>
<dbReference type="Proteomes" id="UP000281118">
    <property type="component" value="Unassembled WGS sequence"/>
</dbReference>